<sequence>MRHVKDIAKIKNRLISLFLQGCFLSATLSTAWAGNPVAPENMVLINPGGFIRGVDKPESTTGPPSDSTQAFKDESPARQIYLGAYYIDIYEVSNTHYTEFIKATDYPAPAYWDHHKLNQPNLPVTGVNWYDANAYCHWANKRLPTEAEWEKAARGPGGYVYPWGNKLDSSKANFGKGSSGKKHVTSNVDSHPEGKSYYGLFNMAGNVFEWVQDWYDPNYYKTSKEVRNPKGPQLALPLKVSDNNFNNFSHGNKKVIRGGSWFAPAQSITTTHRFWNDPMNNSYGVGLGFRCARDGNTDPEMEARSFYMDALIKLGAEKFKNALTAINKALLISPENNEYQNLKQMIEKRQGL</sequence>
<dbReference type="SUPFAM" id="SSF56436">
    <property type="entry name" value="C-type lectin-like"/>
    <property type="match status" value="1"/>
</dbReference>
<dbReference type="Pfam" id="PF03781">
    <property type="entry name" value="FGE-sulfatase"/>
    <property type="match status" value="1"/>
</dbReference>
<evidence type="ECO:0000313" key="4">
    <source>
        <dbReference type="Proteomes" id="UP000594688"/>
    </source>
</evidence>
<dbReference type="InterPro" id="IPR011990">
    <property type="entry name" value="TPR-like_helical_dom_sf"/>
</dbReference>
<dbReference type="InterPro" id="IPR005532">
    <property type="entry name" value="SUMF_dom"/>
</dbReference>
<feature type="domain" description="Sulfatase-modifying factor enzyme-like" evidence="2">
    <location>
        <begin position="40"/>
        <end position="293"/>
    </location>
</feature>
<feature type="signal peptide" evidence="1">
    <location>
        <begin position="1"/>
        <end position="33"/>
    </location>
</feature>
<dbReference type="KEGG" id="nli:G3M70_11305"/>
<dbReference type="GO" id="GO:0120147">
    <property type="term" value="F:formylglycine-generating oxidase activity"/>
    <property type="evidence" value="ECO:0007669"/>
    <property type="project" value="TreeGrafter"/>
</dbReference>
<name>A0A7T0BWW3_9BACT</name>
<dbReference type="SUPFAM" id="SSF48452">
    <property type="entry name" value="TPR-like"/>
    <property type="match status" value="1"/>
</dbReference>
<dbReference type="InterPro" id="IPR016187">
    <property type="entry name" value="CTDL_fold"/>
</dbReference>
<dbReference type="AlphaFoldDB" id="A0A7T0BWW3"/>
<dbReference type="InterPro" id="IPR051043">
    <property type="entry name" value="Sulfatase_Mod_Factor_Kinase"/>
</dbReference>
<accession>A0A7T0BWW3</accession>
<reference evidence="3 4" key="1">
    <citation type="submission" date="2020-02" db="EMBL/GenBank/DDBJ databases">
        <title>Genomic and physiological characterization of two novel Nitrospinaceae genera.</title>
        <authorList>
            <person name="Mueller A.J."/>
            <person name="Jung M.-Y."/>
            <person name="Strachan C.R."/>
            <person name="Herbold C.W."/>
            <person name="Kirkegaard R.H."/>
            <person name="Daims H."/>
        </authorList>
    </citation>
    <scope>NUCLEOTIDE SEQUENCE [LARGE SCALE GENOMIC DNA]</scope>
    <source>
        <strain evidence="3">EB</strain>
    </source>
</reference>
<dbReference type="Proteomes" id="UP000594688">
    <property type="component" value="Chromosome"/>
</dbReference>
<keyword evidence="1" id="KW-0732">Signal</keyword>
<evidence type="ECO:0000256" key="1">
    <source>
        <dbReference type="SAM" id="SignalP"/>
    </source>
</evidence>
<dbReference type="InterPro" id="IPR042095">
    <property type="entry name" value="SUMF_sf"/>
</dbReference>
<evidence type="ECO:0000259" key="2">
    <source>
        <dbReference type="Pfam" id="PF03781"/>
    </source>
</evidence>
<organism evidence="3 4">
    <name type="scientific">Candidatus Nitronauta litoralis</name>
    <dbReference type="NCBI Taxonomy" id="2705533"/>
    <lineage>
        <taxon>Bacteria</taxon>
        <taxon>Pseudomonadati</taxon>
        <taxon>Nitrospinota/Tectimicrobiota group</taxon>
        <taxon>Nitrospinota</taxon>
        <taxon>Nitrospinia</taxon>
        <taxon>Nitrospinales</taxon>
        <taxon>Nitrospinaceae</taxon>
        <taxon>Candidatus Nitronauta</taxon>
    </lineage>
</organism>
<protein>
    <submittedName>
        <fullName evidence="3">Formylglycine-generating enzyme family protein</fullName>
    </submittedName>
</protein>
<dbReference type="EMBL" id="CP048685">
    <property type="protein sequence ID" value="QPJ62425.1"/>
    <property type="molecule type" value="Genomic_DNA"/>
</dbReference>
<dbReference type="PANTHER" id="PTHR23150:SF19">
    <property type="entry name" value="FORMYLGLYCINE-GENERATING ENZYME"/>
    <property type="match status" value="1"/>
</dbReference>
<dbReference type="Gene3D" id="3.90.1580.10">
    <property type="entry name" value="paralog of FGE (formylglycine-generating enzyme)"/>
    <property type="match status" value="1"/>
</dbReference>
<evidence type="ECO:0000313" key="3">
    <source>
        <dbReference type="EMBL" id="QPJ62425.1"/>
    </source>
</evidence>
<gene>
    <name evidence="3" type="ORF">G3M70_11305</name>
</gene>
<dbReference type="PANTHER" id="PTHR23150">
    <property type="entry name" value="SULFATASE MODIFYING FACTOR 1, 2"/>
    <property type="match status" value="1"/>
</dbReference>
<proteinExistence type="predicted"/>
<feature type="chain" id="PRO_5032957153" evidence="1">
    <location>
        <begin position="34"/>
        <end position="352"/>
    </location>
</feature>